<dbReference type="Proteomes" id="UP001500880">
    <property type="component" value="Unassembled WGS sequence"/>
</dbReference>
<dbReference type="PROSITE" id="PS51186">
    <property type="entry name" value="GNAT"/>
    <property type="match status" value="1"/>
</dbReference>
<dbReference type="PANTHER" id="PTHR43420">
    <property type="entry name" value="ACETYLTRANSFERASE"/>
    <property type="match status" value="1"/>
</dbReference>
<dbReference type="Pfam" id="PF00583">
    <property type="entry name" value="Acetyltransf_1"/>
    <property type="match status" value="1"/>
</dbReference>
<protein>
    <submittedName>
        <fullName evidence="4">GNAT family N-acetyltransferase</fullName>
    </submittedName>
</protein>
<keyword evidence="1" id="KW-0808">Transferase</keyword>
<keyword evidence="2" id="KW-0012">Acyltransferase</keyword>
<keyword evidence="5" id="KW-1185">Reference proteome</keyword>
<dbReference type="Gene3D" id="3.40.630.30">
    <property type="match status" value="1"/>
</dbReference>
<dbReference type="EMBL" id="BAAADO010000003">
    <property type="protein sequence ID" value="GAA0490542.1"/>
    <property type="molecule type" value="Genomic_DNA"/>
</dbReference>
<evidence type="ECO:0000256" key="2">
    <source>
        <dbReference type="ARBA" id="ARBA00023315"/>
    </source>
</evidence>
<reference evidence="5" key="1">
    <citation type="journal article" date="2019" name="Int. J. Syst. Evol. Microbiol.">
        <title>The Global Catalogue of Microorganisms (GCM) 10K type strain sequencing project: providing services to taxonomists for standard genome sequencing and annotation.</title>
        <authorList>
            <consortium name="The Broad Institute Genomics Platform"/>
            <consortium name="The Broad Institute Genome Sequencing Center for Infectious Disease"/>
            <person name="Wu L."/>
            <person name="Ma J."/>
        </authorList>
    </citation>
    <scope>NUCLEOTIDE SEQUENCE [LARGE SCALE GENOMIC DNA]</scope>
    <source>
        <strain evidence="5">JCM 12389</strain>
    </source>
</reference>
<dbReference type="InterPro" id="IPR016181">
    <property type="entry name" value="Acyl_CoA_acyltransferase"/>
</dbReference>
<accession>A0ABP3L0E1</accession>
<evidence type="ECO:0000256" key="1">
    <source>
        <dbReference type="ARBA" id="ARBA00022679"/>
    </source>
</evidence>
<evidence type="ECO:0000259" key="3">
    <source>
        <dbReference type="PROSITE" id="PS51186"/>
    </source>
</evidence>
<proteinExistence type="predicted"/>
<evidence type="ECO:0000313" key="5">
    <source>
        <dbReference type="Proteomes" id="UP001500880"/>
    </source>
</evidence>
<comment type="caution">
    <text evidence="4">The sequence shown here is derived from an EMBL/GenBank/DDBJ whole genome shotgun (WGS) entry which is preliminary data.</text>
</comment>
<dbReference type="SUPFAM" id="SSF55729">
    <property type="entry name" value="Acyl-CoA N-acyltransferases (Nat)"/>
    <property type="match status" value="1"/>
</dbReference>
<dbReference type="InterPro" id="IPR050680">
    <property type="entry name" value="YpeA/RimI_acetyltransf"/>
</dbReference>
<sequence length="176" mass="20128">MYTVRKASFHDAAGIAHVHVDSWRSTYKDLVRKQDLDQETSYENRKAFWETILKKHYKNQILYVGVNEQNQVIGFISGGAERSKKFDYDGEIYAVYILEQYQGFGLGKALLNAFMKEALQLGYQSVLVWVLTANPSGKFYEYFGAKPIEAEEITIGEGTYEETAFGWPQINKNPSA</sequence>
<name>A0ABP3L0E1_9BACI</name>
<evidence type="ECO:0000313" key="4">
    <source>
        <dbReference type="EMBL" id="GAA0490542.1"/>
    </source>
</evidence>
<feature type="domain" description="N-acetyltransferase" evidence="3">
    <location>
        <begin position="20"/>
        <end position="166"/>
    </location>
</feature>
<organism evidence="4 5">
    <name type="scientific">Salinibacillus aidingensis</name>
    <dbReference type="NCBI Taxonomy" id="237684"/>
    <lineage>
        <taxon>Bacteria</taxon>
        <taxon>Bacillati</taxon>
        <taxon>Bacillota</taxon>
        <taxon>Bacilli</taxon>
        <taxon>Bacillales</taxon>
        <taxon>Bacillaceae</taxon>
        <taxon>Salinibacillus</taxon>
    </lineage>
</organism>
<dbReference type="CDD" id="cd04301">
    <property type="entry name" value="NAT_SF"/>
    <property type="match status" value="1"/>
</dbReference>
<dbReference type="InterPro" id="IPR000182">
    <property type="entry name" value="GNAT_dom"/>
</dbReference>
<dbReference type="RefSeq" id="WP_343839537.1">
    <property type="nucleotide sequence ID" value="NZ_BAAADO010000003.1"/>
</dbReference>
<gene>
    <name evidence="4" type="ORF">GCM10008986_15690</name>
</gene>
<dbReference type="PANTHER" id="PTHR43420:SF43">
    <property type="entry name" value="SPERMINE_SPERMIDINE ACETYLTRANSFERASE"/>
    <property type="match status" value="1"/>
</dbReference>